<sequence>MGSRPVNFGAVPTVVPRAPSRKLQYADVAVTATAKEFAGVYRDKQYHAPDFECTLDRALDASVSKVLLTGMRLADVASNAAIARSRPSQCFITAGVHPYHALEIEQGGQDYLQRLAGEVHALRRQSPSPLAAFGELGLDYDRLQYAGKETQREAFKAQLDLYVSEKFDLPLFLHCRSAFEDFVEIITPYTPLLRRRGLVHSFVGSTDQMQKLVELGFDISVNAFSFSDEESLKMVADVPLHRLQIETDSPWGYLPDASELVKRYCANASQLPLAKKRNKWESRCMVKERNESCMIERIAFIVAGLKGITIEEVADRAWENSIQMFSLERS</sequence>
<dbReference type="PROSITE" id="PS01090">
    <property type="entry name" value="TATD_2"/>
    <property type="match status" value="1"/>
</dbReference>
<evidence type="ECO:0000313" key="7">
    <source>
        <dbReference type="Proteomes" id="UP000007115"/>
    </source>
</evidence>
<dbReference type="GO" id="GO:0008296">
    <property type="term" value="F:3'-5'-DNA exonuclease activity"/>
    <property type="evidence" value="ECO:0007669"/>
    <property type="project" value="TreeGrafter"/>
</dbReference>
<organism evidence="6 7">
    <name type="scientific">Hypocrea virens (strain Gv29-8 / FGSC 10586)</name>
    <name type="common">Gliocladium virens</name>
    <name type="synonym">Trichoderma virens</name>
    <dbReference type="NCBI Taxonomy" id="413071"/>
    <lineage>
        <taxon>Eukaryota</taxon>
        <taxon>Fungi</taxon>
        <taxon>Dikarya</taxon>
        <taxon>Ascomycota</taxon>
        <taxon>Pezizomycotina</taxon>
        <taxon>Sordariomycetes</taxon>
        <taxon>Hypocreomycetidae</taxon>
        <taxon>Hypocreales</taxon>
        <taxon>Hypocreaceae</taxon>
        <taxon>Trichoderma</taxon>
    </lineage>
</organism>
<protein>
    <submittedName>
        <fullName evidence="6">Uncharacterized protein</fullName>
    </submittedName>
</protein>
<dbReference type="InterPro" id="IPR050891">
    <property type="entry name" value="TatD-type_Hydrolase"/>
</dbReference>
<name>G9MZM2_HYPVG</name>
<dbReference type="OrthoDB" id="6079689at2759"/>
<comment type="caution">
    <text evidence="6">The sequence shown here is derived from an EMBL/GenBank/DDBJ whole genome shotgun (WGS) entry which is preliminary data.</text>
</comment>
<dbReference type="VEuPathDB" id="FungiDB:TRIVIDRAFT_58560"/>
<dbReference type="STRING" id="413071.G9MZM2"/>
<feature type="binding site" evidence="5">
    <location>
        <position position="135"/>
    </location>
    <ligand>
        <name>a divalent metal cation</name>
        <dbReference type="ChEBI" id="CHEBI:60240"/>
        <label>1</label>
    </ligand>
</feature>
<feature type="binding site" evidence="5">
    <location>
        <position position="174"/>
    </location>
    <ligand>
        <name>a divalent metal cation</name>
        <dbReference type="ChEBI" id="CHEBI:60240"/>
        <label>2</label>
    </ligand>
</feature>
<dbReference type="PIRSF" id="PIRSF005902">
    <property type="entry name" value="DNase_TatD"/>
    <property type="match status" value="1"/>
</dbReference>
<keyword evidence="7" id="KW-1185">Reference proteome</keyword>
<dbReference type="PANTHER" id="PTHR10060:SF15">
    <property type="entry name" value="DEOXYRIBONUCLEASE TATDN1"/>
    <property type="match status" value="1"/>
</dbReference>
<keyword evidence="3 5" id="KW-0479">Metal-binding</keyword>
<dbReference type="eggNOG" id="KOG3020">
    <property type="taxonomic scope" value="Eukaryota"/>
</dbReference>
<dbReference type="PANTHER" id="PTHR10060">
    <property type="entry name" value="TATD FAMILY DEOXYRIBONUCLEASE"/>
    <property type="match status" value="1"/>
</dbReference>
<dbReference type="Proteomes" id="UP000007115">
    <property type="component" value="Unassembled WGS sequence"/>
</dbReference>
<accession>G9MZM2</accession>
<evidence type="ECO:0000256" key="4">
    <source>
        <dbReference type="ARBA" id="ARBA00022801"/>
    </source>
</evidence>
<feature type="binding site" evidence="5">
    <location>
        <position position="248"/>
    </location>
    <ligand>
        <name>a divalent metal cation</name>
        <dbReference type="ChEBI" id="CHEBI:60240"/>
        <label>1</label>
    </ligand>
</feature>
<evidence type="ECO:0000256" key="1">
    <source>
        <dbReference type="ARBA" id="ARBA00009275"/>
    </source>
</evidence>
<evidence type="ECO:0000313" key="6">
    <source>
        <dbReference type="EMBL" id="EHK20078.1"/>
    </source>
</evidence>
<comment type="similarity">
    <text evidence="1">Belongs to the metallo-dependent hydrolases superfamily. TatD-type hydrolase family.</text>
</comment>
<dbReference type="GO" id="GO:0005829">
    <property type="term" value="C:cytosol"/>
    <property type="evidence" value="ECO:0007669"/>
    <property type="project" value="TreeGrafter"/>
</dbReference>
<dbReference type="GeneID" id="25795846"/>
<keyword evidence="2" id="KW-0540">Nuclease</keyword>
<feature type="binding site" evidence="5">
    <location>
        <position position="200"/>
    </location>
    <ligand>
        <name>a divalent metal cation</name>
        <dbReference type="ChEBI" id="CHEBI:60240"/>
        <label>2</label>
    </ligand>
</feature>
<dbReference type="GO" id="GO:0046872">
    <property type="term" value="F:metal ion binding"/>
    <property type="evidence" value="ECO:0007669"/>
    <property type="project" value="UniProtKB-KW"/>
</dbReference>
<evidence type="ECO:0000256" key="5">
    <source>
        <dbReference type="PIRSR" id="PIRSR005902-1"/>
    </source>
</evidence>
<dbReference type="SUPFAM" id="SSF51556">
    <property type="entry name" value="Metallo-dependent hydrolases"/>
    <property type="match status" value="1"/>
</dbReference>
<evidence type="ECO:0000256" key="2">
    <source>
        <dbReference type="ARBA" id="ARBA00022722"/>
    </source>
</evidence>
<gene>
    <name evidence="6" type="ORF">TRIVIDRAFT_58560</name>
</gene>
<dbReference type="Pfam" id="PF01026">
    <property type="entry name" value="TatD_DNase"/>
    <property type="match status" value="1"/>
</dbReference>
<dbReference type="InParanoid" id="G9MZM2"/>
<dbReference type="CDD" id="cd01310">
    <property type="entry name" value="TatD_DNAse"/>
    <property type="match status" value="1"/>
</dbReference>
<dbReference type="InterPro" id="IPR018228">
    <property type="entry name" value="DNase_TatD-rel_CS"/>
</dbReference>
<dbReference type="EMBL" id="ABDF02000081">
    <property type="protein sequence ID" value="EHK20078.1"/>
    <property type="molecule type" value="Genomic_DNA"/>
</dbReference>
<dbReference type="HOGENOM" id="CLU_031506_1_0_1"/>
<dbReference type="RefSeq" id="XP_013954272.1">
    <property type="nucleotide sequence ID" value="XM_014098797.1"/>
</dbReference>
<dbReference type="Gene3D" id="3.20.20.140">
    <property type="entry name" value="Metal-dependent hydrolases"/>
    <property type="match status" value="1"/>
</dbReference>
<keyword evidence="4" id="KW-0378">Hydrolase</keyword>
<dbReference type="InterPro" id="IPR032466">
    <property type="entry name" value="Metal_Hydrolase"/>
</dbReference>
<evidence type="ECO:0000256" key="3">
    <source>
        <dbReference type="ARBA" id="ARBA00022723"/>
    </source>
</evidence>
<reference evidence="6 7" key="1">
    <citation type="journal article" date="2011" name="Genome Biol.">
        <title>Comparative genome sequence analysis underscores mycoparasitism as the ancestral life style of Trichoderma.</title>
        <authorList>
            <person name="Kubicek C.P."/>
            <person name="Herrera-Estrella A."/>
            <person name="Seidl-Seiboth V."/>
            <person name="Martinez D.A."/>
            <person name="Druzhinina I.S."/>
            <person name="Thon M."/>
            <person name="Zeilinger S."/>
            <person name="Casas-Flores S."/>
            <person name="Horwitz B.A."/>
            <person name="Mukherjee P.K."/>
            <person name="Mukherjee M."/>
            <person name="Kredics L."/>
            <person name="Alcaraz L.D."/>
            <person name="Aerts A."/>
            <person name="Antal Z."/>
            <person name="Atanasova L."/>
            <person name="Cervantes-Badillo M.G."/>
            <person name="Challacombe J."/>
            <person name="Chertkov O."/>
            <person name="McCluskey K."/>
            <person name="Coulpier F."/>
            <person name="Deshpande N."/>
            <person name="von Doehren H."/>
            <person name="Ebbole D.J."/>
            <person name="Esquivel-Naranjo E.U."/>
            <person name="Fekete E."/>
            <person name="Flipphi M."/>
            <person name="Glaser F."/>
            <person name="Gomez-Rodriguez E.Y."/>
            <person name="Gruber S."/>
            <person name="Han C."/>
            <person name="Henrissat B."/>
            <person name="Hermosa R."/>
            <person name="Hernandez-Onate M."/>
            <person name="Karaffa L."/>
            <person name="Kosti I."/>
            <person name="Le Crom S."/>
            <person name="Lindquist E."/>
            <person name="Lucas S."/>
            <person name="Luebeck M."/>
            <person name="Luebeck P.S."/>
            <person name="Margeot A."/>
            <person name="Metz B."/>
            <person name="Misra M."/>
            <person name="Nevalainen H."/>
            <person name="Omann M."/>
            <person name="Packer N."/>
            <person name="Perrone G."/>
            <person name="Uresti-Rivera E.E."/>
            <person name="Salamov A."/>
            <person name="Schmoll M."/>
            <person name="Seiboth B."/>
            <person name="Shapiro H."/>
            <person name="Sukno S."/>
            <person name="Tamayo-Ramos J.A."/>
            <person name="Tisch D."/>
            <person name="Wiest A."/>
            <person name="Wilkinson H.H."/>
            <person name="Zhang M."/>
            <person name="Coutinho P.M."/>
            <person name="Kenerley C.M."/>
            <person name="Monte E."/>
            <person name="Baker S.E."/>
            <person name="Grigoriev I.V."/>
        </authorList>
    </citation>
    <scope>NUCLEOTIDE SEQUENCE [LARGE SCALE GENOMIC DNA]</scope>
    <source>
        <strain evidence="7">Gv29-8 / FGSC 10586</strain>
    </source>
</reference>
<dbReference type="AlphaFoldDB" id="G9MZM2"/>
<dbReference type="OMA" id="CCPREVQ"/>
<dbReference type="InterPro" id="IPR001130">
    <property type="entry name" value="TatD-like"/>
</dbReference>
<proteinExistence type="inferred from homology"/>